<dbReference type="Proteomes" id="UP001231649">
    <property type="component" value="Chromosome 7"/>
</dbReference>
<proteinExistence type="predicted"/>
<organism evidence="1 2">
    <name type="scientific">Mythimna loreyi</name>
    <dbReference type="NCBI Taxonomy" id="667449"/>
    <lineage>
        <taxon>Eukaryota</taxon>
        <taxon>Metazoa</taxon>
        <taxon>Ecdysozoa</taxon>
        <taxon>Arthropoda</taxon>
        <taxon>Hexapoda</taxon>
        <taxon>Insecta</taxon>
        <taxon>Pterygota</taxon>
        <taxon>Neoptera</taxon>
        <taxon>Endopterygota</taxon>
        <taxon>Lepidoptera</taxon>
        <taxon>Glossata</taxon>
        <taxon>Ditrysia</taxon>
        <taxon>Noctuoidea</taxon>
        <taxon>Noctuidae</taxon>
        <taxon>Noctuinae</taxon>
        <taxon>Hadenini</taxon>
        <taxon>Mythimna</taxon>
    </lineage>
</organism>
<evidence type="ECO:0000313" key="2">
    <source>
        <dbReference type="Proteomes" id="UP001231649"/>
    </source>
</evidence>
<keyword evidence="2" id="KW-1185">Reference proteome</keyword>
<protein>
    <submittedName>
        <fullName evidence="1">Uncharacterized protein</fullName>
    </submittedName>
</protein>
<evidence type="ECO:0000313" key="1">
    <source>
        <dbReference type="EMBL" id="KAJ8727185.1"/>
    </source>
</evidence>
<comment type="caution">
    <text evidence="1">The sequence shown here is derived from an EMBL/GenBank/DDBJ whole genome shotgun (WGS) entry which is preliminary data.</text>
</comment>
<name>A0ACC2QY14_9NEOP</name>
<gene>
    <name evidence="1" type="ORF">PYW08_015582</name>
</gene>
<accession>A0ACC2QY14</accession>
<dbReference type="EMBL" id="CM056783">
    <property type="protein sequence ID" value="KAJ8727185.1"/>
    <property type="molecule type" value="Genomic_DNA"/>
</dbReference>
<sequence length="128" mass="14423">MGSFGTFLLSILVSVSVAHGAQTERWEFGVVDTPGSVVIAHDEGDIGTFERTKKINLAVPKCYTITYVKVKISNLISNPKVDFDPQTSIVTISYHFWQHSRSTYDIVARAVWKQGCIITSMMQERNYF</sequence>
<reference evidence="1" key="1">
    <citation type="submission" date="2023-03" db="EMBL/GenBank/DDBJ databases">
        <title>Chromosome-level genomes of two armyworms, Mythimna separata and Mythimna loreyi, provide insights into the biosynthesis and reception of sex pheromones.</title>
        <authorList>
            <person name="Zhao H."/>
        </authorList>
    </citation>
    <scope>NUCLEOTIDE SEQUENCE</scope>
    <source>
        <strain evidence="1">BeijingLab</strain>
    </source>
</reference>